<evidence type="ECO:0000259" key="5">
    <source>
        <dbReference type="PROSITE" id="PS50887"/>
    </source>
</evidence>
<evidence type="ECO:0000256" key="3">
    <source>
        <dbReference type="SAM" id="Phobius"/>
    </source>
</evidence>
<dbReference type="InterPro" id="IPR043128">
    <property type="entry name" value="Rev_trsase/Diguanyl_cyclase"/>
</dbReference>
<dbReference type="PANTHER" id="PTHR45138:SF9">
    <property type="entry name" value="DIGUANYLATE CYCLASE DGCM-RELATED"/>
    <property type="match status" value="1"/>
</dbReference>
<dbReference type="RefSeq" id="WP_128996251.1">
    <property type="nucleotide sequence ID" value="NZ_PDKN01000004.1"/>
</dbReference>
<evidence type="ECO:0000256" key="2">
    <source>
        <dbReference type="ARBA" id="ARBA00034247"/>
    </source>
</evidence>
<comment type="caution">
    <text evidence="6">The sequence shown here is derived from an EMBL/GenBank/DDBJ whole genome shotgun (WGS) entry which is preliminary data.</text>
</comment>
<organism evidence="6 7">
    <name type="scientific">Candidatus Marinarcus aquaticus</name>
    <dbReference type="NCBI Taxonomy" id="2044504"/>
    <lineage>
        <taxon>Bacteria</taxon>
        <taxon>Pseudomonadati</taxon>
        <taxon>Campylobacterota</taxon>
        <taxon>Epsilonproteobacteria</taxon>
        <taxon>Campylobacterales</taxon>
        <taxon>Arcobacteraceae</taxon>
        <taxon>Candidatus Marinarcus</taxon>
    </lineage>
</organism>
<dbReference type="GO" id="GO:0005886">
    <property type="term" value="C:plasma membrane"/>
    <property type="evidence" value="ECO:0007669"/>
    <property type="project" value="TreeGrafter"/>
</dbReference>
<dbReference type="EMBL" id="PDKN01000004">
    <property type="protein sequence ID" value="RXJ57678.1"/>
    <property type="molecule type" value="Genomic_DNA"/>
</dbReference>
<dbReference type="InterPro" id="IPR050469">
    <property type="entry name" value="Diguanylate_Cyclase"/>
</dbReference>
<dbReference type="SMART" id="SM00267">
    <property type="entry name" value="GGDEF"/>
    <property type="match status" value="1"/>
</dbReference>
<keyword evidence="3" id="KW-0472">Membrane</keyword>
<reference evidence="6 7" key="1">
    <citation type="submission" date="2017-10" db="EMBL/GenBank/DDBJ databases">
        <title>Genomics of the genus Arcobacter.</title>
        <authorList>
            <person name="Perez-Cataluna A."/>
            <person name="Figueras M.J."/>
        </authorList>
    </citation>
    <scope>NUCLEOTIDE SEQUENCE [LARGE SCALE GENOMIC DNA]</scope>
    <source>
        <strain evidence="6 7">CECT 8987</strain>
    </source>
</reference>
<dbReference type="GO" id="GO:1902201">
    <property type="term" value="P:negative regulation of bacterial-type flagellum-dependent cell motility"/>
    <property type="evidence" value="ECO:0007669"/>
    <property type="project" value="TreeGrafter"/>
</dbReference>
<evidence type="ECO:0000313" key="7">
    <source>
        <dbReference type="Proteomes" id="UP000290657"/>
    </source>
</evidence>
<evidence type="ECO:0000313" key="6">
    <source>
        <dbReference type="EMBL" id="RXJ57678.1"/>
    </source>
</evidence>
<dbReference type="NCBIfam" id="TIGR00254">
    <property type="entry name" value="GGDEF"/>
    <property type="match status" value="1"/>
</dbReference>
<dbReference type="EC" id="2.7.7.65" evidence="1"/>
<sequence>MDTSKKISLLLIAIMSFLFILIIANVIYNFRGYGLASIEKKARVVAEIVKHSLTSHMINGVMDNRKIFLEQIEDLENIDEIWLVRSPTVIEQYGKGFNGETMRDTIDQKVLETAKEQKVINERLFGGSSFRITIPYISSSEGEINCVSCHNSKDGDVLGAISISMSMDDIKEVGINTITNTAIIALILMAIILVFINRVINPFLIIFDAIKRVMKRAQEGDYTQRIESTNSKEGKDVSKWINSFLDKLENTLQDIQKEISVFLTNKKAVVEDPLINVNHAVSNLSCVYKFRKTIEHDESLEQIYKRIGHVLENRLNIKEFNMFEVNQNTGEVNIIFENKPIYCDPLECCRANRTNTVTNSCQFDEICSKFKKVNKEYICIPYTISHDIELIITLTANTKEEINVIREQIPIIDDYINTAKPEIVSKQLMHILEKSARSDALTGLYNRKFLEESVQTIVSQAKRSEIQYGILMIDIDYFKMVNDTYGHDVGDEAIKVISQTLKENIRSSDVAVRYGGEEFLILLYNCDPEFVEEVAQKIRIAFAGKTISKNNVSFSKTVSIGASVFPLHTENFWECVKYADISLYEAKNTGRDRVIMFSKELLEKSNINENY</sequence>
<dbReference type="InterPro" id="IPR003660">
    <property type="entry name" value="HAMP_dom"/>
</dbReference>
<dbReference type="OrthoDB" id="7323245at2"/>
<keyword evidence="3" id="KW-1133">Transmembrane helix</keyword>
<dbReference type="PROSITE" id="PS50885">
    <property type="entry name" value="HAMP"/>
    <property type="match status" value="1"/>
</dbReference>
<dbReference type="FunFam" id="3.30.70.270:FF:000001">
    <property type="entry name" value="Diguanylate cyclase domain protein"/>
    <property type="match status" value="1"/>
</dbReference>
<dbReference type="GO" id="GO:0052621">
    <property type="term" value="F:diguanylate cyclase activity"/>
    <property type="evidence" value="ECO:0007669"/>
    <property type="project" value="UniProtKB-EC"/>
</dbReference>
<dbReference type="Gene3D" id="3.30.70.270">
    <property type="match status" value="1"/>
</dbReference>
<feature type="domain" description="GGDEF" evidence="5">
    <location>
        <begin position="466"/>
        <end position="599"/>
    </location>
</feature>
<dbReference type="SUPFAM" id="SSF55073">
    <property type="entry name" value="Nucleotide cyclase"/>
    <property type="match status" value="1"/>
</dbReference>
<feature type="domain" description="HAMP" evidence="4">
    <location>
        <begin position="208"/>
        <end position="253"/>
    </location>
</feature>
<dbReference type="GO" id="GO:0007165">
    <property type="term" value="P:signal transduction"/>
    <property type="evidence" value="ECO:0007669"/>
    <property type="project" value="InterPro"/>
</dbReference>
<protein>
    <recommendedName>
        <fullName evidence="1">diguanylate cyclase</fullName>
        <ecNumber evidence="1">2.7.7.65</ecNumber>
    </recommendedName>
</protein>
<dbReference type="InterPro" id="IPR029787">
    <property type="entry name" value="Nucleotide_cyclase"/>
</dbReference>
<evidence type="ECO:0000256" key="1">
    <source>
        <dbReference type="ARBA" id="ARBA00012528"/>
    </source>
</evidence>
<feature type="transmembrane region" description="Helical" evidence="3">
    <location>
        <begin position="7"/>
        <end position="28"/>
    </location>
</feature>
<dbReference type="PANTHER" id="PTHR45138">
    <property type="entry name" value="REGULATORY COMPONENTS OF SENSORY TRANSDUCTION SYSTEM"/>
    <property type="match status" value="1"/>
</dbReference>
<dbReference type="GO" id="GO:0043709">
    <property type="term" value="P:cell adhesion involved in single-species biofilm formation"/>
    <property type="evidence" value="ECO:0007669"/>
    <property type="project" value="TreeGrafter"/>
</dbReference>
<dbReference type="PROSITE" id="PS50887">
    <property type="entry name" value="GGDEF"/>
    <property type="match status" value="1"/>
</dbReference>
<keyword evidence="3" id="KW-0812">Transmembrane</keyword>
<proteinExistence type="predicted"/>
<accession>A0A4Q0XQ19</accession>
<dbReference type="AlphaFoldDB" id="A0A4Q0XQ19"/>
<gene>
    <name evidence="6" type="ORF">CRV04_07665</name>
</gene>
<comment type="catalytic activity">
    <reaction evidence="2">
        <text>2 GTP = 3',3'-c-di-GMP + 2 diphosphate</text>
        <dbReference type="Rhea" id="RHEA:24898"/>
        <dbReference type="ChEBI" id="CHEBI:33019"/>
        <dbReference type="ChEBI" id="CHEBI:37565"/>
        <dbReference type="ChEBI" id="CHEBI:58805"/>
        <dbReference type="EC" id="2.7.7.65"/>
    </reaction>
</comment>
<evidence type="ECO:0000259" key="4">
    <source>
        <dbReference type="PROSITE" id="PS50885"/>
    </source>
</evidence>
<dbReference type="Pfam" id="PF00990">
    <property type="entry name" value="GGDEF"/>
    <property type="match status" value="1"/>
</dbReference>
<name>A0A4Q0XQ19_9BACT</name>
<dbReference type="CDD" id="cd01949">
    <property type="entry name" value="GGDEF"/>
    <property type="match status" value="1"/>
</dbReference>
<keyword evidence="7" id="KW-1185">Reference proteome</keyword>
<dbReference type="InterPro" id="IPR000160">
    <property type="entry name" value="GGDEF_dom"/>
</dbReference>
<feature type="transmembrane region" description="Helical" evidence="3">
    <location>
        <begin position="182"/>
        <end position="207"/>
    </location>
</feature>
<dbReference type="Proteomes" id="UP000290657">
    <property type="component" value="Unassembled WGS sequence"/>
</dbReference>
<dbReference type="Gene3D" id="3.30.450.290">
    <property type="match status" value="1"/>
</dbReference>